<dbReference type="RefSeq" id="XP_022395107.1">
    <property type="nucleotide sequence ID" value="XM_022541680.1"/>
</dbReference>
<accession>A0A1L9V3K0</accession>
<dbReference type="AlphaFoldDB" id="A0A1L9V3K0"/>
<name>A0A1L9V3K0_ASPGL</name>
<dbReference type="VEuPathDB" id="FungiDB:ASPGLDRAFT_1393972"/>
<dbReference type="OrthoDB" id="4518449at2759"/>
<reference evidence="2" key="1">
    <citation type="journal article" date="2017" name="Genome Biol.">
        <title>Comparative genomics reveals high biological diversity and specific adaptations in the industrially and medically important fungal genus Aspergillus.</title>
        <authorList>
            <person name="de Vries R.P."/>
            <person name="Riley R."/>
            <person name="Wiebenga A."/>
            <person name="Aguilar-Osorio G."/>
            <person name="Amillis S."/>
            <person name="Uchima C.A."/>
            <person name="Anderluh G."/>
            <person name="Asadollahi M."/>
            <person name="Askin M."/>
            <person name="Barry K."/>
            <person name="Battaglia E."/>
            <person name="Bayram O."/>
            <person name="Benocci T."/>
            <person name="Braus-Stromeyer S.A."/>
            <person name="Caldana C."/>
            <person name="Canovas D."/>
            <person name="Cerqueira G.C."/>
            <person name="Chen F."/>
            <person name="Chen W."/>
            <person name="Choi C."/>
            <person name="Clum A."/>
            <person name="Dos Santos R.A."/>
            <person name="Damasio A.R."/>
            <person name="Diallinas G."/>
            <person name="Emri T."/>
            <person name="Fekete E."/>
            <person name="Flipphi M."/>
            <person name="Freyberg S."/>
            <person name="Gallo A."/>
            <person name="Gournas C."/>
            <person name="Habgood R."/>
            <person name="Hainaut M."/>
            <person name="Harispe M.L."/>
            <person name="Henrissat B."/>
            <person name="Hilden K.S."/>
            <person name="Hope R."/>
            <person name="Hossain A."/>
            <person name="Karabika E."/>
            <person name="Karaffa L."/>
            <person name="Karanyi Z."/>
            <person name="Krasevec N."/>
            <person name="Kuo A."/>
            <person name="Kusch H."/>
            <person name="LaButti K."/>
            <person name="Lagendijk E.L."/>
            <person name="Lapidus A."/>
            <person name="Levasseur A."/>
            <person name="Lindquist E."/>
            <person name="Lipzen A."/>
            <person name="Logrieco A.F."/>
            <person name="MacCabe A."/>
            <person name="Maekelae M.R."/>
            <person name="Malavazi I."/>
            <person name="Melin P."/>
            <person name="Meyer V."/>
            <person name="Mielnichuk N."/>
            <person name="Miskei M."/>
            <person name="Molnar A.P."/>
            <person name="Mule G."/>
            <person name="Ngan C.Y."/>
            <person name="Orejas M."/>
            <person name="Orosz E."/>
            <person name="Ouedraogo J.P."/>
            <person name="Overkamp K.M."/>
            <person name="Park H.-S."/>
            <person name="Perrone G."/>
            <person name="Piumi F."/>
            <person name="Punt P.J."/>
            <person name="Ram A.F."/>
            <person name="Ramon A."/>
            <person name="Rauscher S."/>
            <person name="Record E."/>
            <person name="Riano-Pachon D.M."/>
            <person name="Robert V."/>
            <person name="Roehrig J."/>
            <person name="Ruller R."/>
            <person name="Salamov A."/>
            <person name="Salih N.S."/>
            <person name="Samson R.A."/>
            <person name="Sandor E."/>
            <person name="Sanguinetti M."/>
            <person name="Schuetze T."/>
            <person name="Sepcic K."/>
            <person name="Shelest E."/>
            <person name="Sherlock G."/>
            <person name="Sophianopoulou V."/>
            <person name="Squina F.M."/>
            <person name="Sun H."/>
            <person name="Susca A."/>
            <person name="Todd R.B."/>
            <person name="Tsang A."/>
            <person name="Unkles S.E."/>
            <person name="van de Wiele N."/>
            <person name="van Rossen-Uffink D."/>
            <person name="Oliveira J.V."/>
            <person name="Vesth T.C."/>
            <person name="Visser J."/>
            <person name="Yu J.-H."/>
            <person name="Zhou M."/>
            <person name="Andersen M.R."/>
            <person name="Archer D.B."/>
            <person name="Baker S.E."/>
            <person name="Benoit I."/>
            <person name="Brakhage A.A."/>
            <person name="Braus G.H."/>
            <person name="Fischer R."/>
            <person name="Frisvad J.C."/>
            <person name="Goldman G.H."/>
            <person name="Houbraken J."/>
            <person name="Oakley B."/>
            <person name="Pocsi I."/>
            <person name="Scazzocchio C."/>
            <person name="Seiboth B."/>
            <person name="vanKuyk P.A."/>
            <person name="Wortman J."/>
            <person name="Dyer P.S."/>
            <person name="Grigoriev I.V."/>
        </authorList>
    </citation>
    <scope>NUCLEOTIDE SEQUENCE [LARGE SCALE GENOMIC DNA]</scope>
    <source>
        <strain evidence="2">CBS 516.65</strain>
    </source>
</reference>
<evidence type="ECO:0000313" key="2">
    <source>
        <dbReference type="Proteomes" id="UP000184300"/>
    </source>
</evidence>
<protein>
    <submittedName>
        <fullName evidence="1">Uncharacterized protein</fullName>
    </submittedName>
</protein>
<sequence>MSCCNWDSIGVCCNNHCRSVRPCSASISHGDRLAWPNALSAPPSSLDTNPKNLCQSVLLSRNISRRWAVVPGCSMIPRPYTMPATWDECAACKSAICPIHSSAPIPLSASASSCGLGQSLCMLLGNTLDGRIYRRLMPMAISRYAGKFNAWPWSPAVVSRFKSSRSRSDDHSRLVLGSGGHKNARRWPLWMVSYCSDLDLIHHQQFTVNIHCQHSLSTFTVNIHCQHSLINDSPYQLLSFPSICRIFC</sequence>
<evidence type="ECO:0000313" key="1">
    <source>
        <dbReference type="EMBL" id="OJJ78409.1"/>
    </source>
</evidence>
<keyword evidence="2" id="KW-1185">Reference proteome</keyword>
<proteinExistence type="predicted"/>
<gene>
    <name evidence="1" type="ORF">ASPGLDRAFT_1393972</name>
</gene>
<dbReference type="EMBL" id="KV878965">
    <property type="protein sequence ID" value="OJJ78409.1"/>
    <property type="molecule type" value="Genomic_DNA"/>
</dbReference>
<dbReference type="GeneID" id="34457941"/>
<organism evidence="1 2">
    <name type="scientific">Aspergillus glaucus CBS 516.65</name>
    <dbReference type="NCBI Taxonomy" id="1160497"/>
    <lineage>
        <taxon>Eukaryota</taxon>
        <taxon>Fungi</taxon>
        <taxon>Dikarya</taxon>
        <taxon>Ascomycota</taxon>
        <taxon>Pezizomycotina</taxon>
        <taxon>Eurotiomycetes</taxon>
        <taxon>Eurotiomycetidae</taxon>
        <taxon>Eurotiales</taxon>
        <taxon>Aspergillaceae</taxon>
        <taxon>Aspergillus</taxon>
        <taxon>Aspergillus subgen. Aspergillus</taxon>
    </lineage>
</organism>
<dbReference type="Proteomes" id="UP000184300">
    <property type="component" value="Unassembled WGS sequence"/>
</dbReference>